<dbReference type="PANTHER" id="PTHR42801">
    <property type="entry name" value="THIOREDOXIN-DEPENDENT PEROXIDE REDUCTASE"/>
    <property type="match status" value="1"/>
</dbReference>
<name>A0A9P8AID5_9ASCO</name>
<dbReference type="Proteomes" id="UP000790833">
    <property type="component" value="Unassembled WGS sequence"/>
</dbReference>
<feature type="domain" description="Thioredoxin" evidence="15">
    <location>
        <begin position="53"/>
        <end position="193"/>
    </location>
</feature>
<feature type="compositionally biased region" description="Low complexity" evidence="14">
    <location>
        <begin position="228"/>
        <end position="239"/>
    </location>
</feature>
<dbReference type="GO" id="GO:0034599">
    <property type="term" value="P:cellular response to oxidative stress"/>
    <property type="evidence" value="ECO:0007669"/>
    <property type="project" value="UniProtKB-ARBA"/>
</dbReference>
<evidence type="ECO:0000256" key="14">
    <source>
        <dbReference type="SAM" id="MobiDB-lite"/>
    </source>
</evidence>
<comment type="subcellular location">
    <subcellularLocation>
        <location evidence="1">Nucleus</location>
    </subcellularLocation>
</comment>
<comment type="caution">
    <text evidence="16">The sequence shown here is derived from an EMBL/GenBank/DDBJ whole genome shotgun (WGS) entry which is preliminary data.</text>
</comment>
<sequence length="239" mass="26200">MPELRRSTRVANAAAATATSTKNAVVNSEPPKKKAKKAADNSEQVSSSSSTELQVGDKIPELTLLDENENEINLAEAASNSKYLVIFAYPKALTPGCTRQVCGFQKNYQFFQDNKVTVFGLSSDTPKAQMNFVTKQHLEYPLLSDPGKKLIGVLGAKKSPSGIKRSHWIFVDGVLKVKKIQISPEASIETAKLDVETFISEDDGVKEEPKEEPKEESKEEEPKKESVSESAPESNPKTE</sequence>
<keyword evidence="7" id="KW-1015">Disulfide bond</keyword>
<dbReference type="EMBL" id="JAHMUF010000008">
    <property type="protein sequence ID" value="KAG7194263.1"/>
    <property type="molecule type" value="Genomic_DNA"/>
</dbReference>
<evidence type="ECO:0000256" key="2">
    <source>
        <dbReference type="ARBA" id="ARBA00011245"/>
    </source>
</evidence>
<evidence type="ECO:0000256" key="7">
    <source>
        <dbReference type="ARBA" id="ARBA00023157"/>
    </source>
</evidence>
<dbReference type="InterPro" id="IPR050924">
    <property type="entry name" value="Peroxiredoxin_BCP/PrxQ"/>
</dbReference>
<dbReference type="Gene3D" id="3.40.30.10">
    <property type="entry name" value="Glutaredoxin"/>
    <property type="match status" value="1"/>
</dbReference>
<evidence type="ECO:0000256" key="6">
    <source>
        <dbReference type="ARBA" id="ARBA00023002"/>
    </source>
</evidence>
<evidence type="ECO:0000256" key="11">
    <source>
        <dbReference type="ARBA" id="ARBA00038489"/>
    </source>
</evidence>
<feature type="region of interest" description="Disordered" evidence="14">
    <location>
        <begin position="198"/>
        <end position="239"/>
    </location>
</feature>
<evidence type="ECO:0000313" key="17">
    <source>
        <dbReference type="Proteomes" id="UP000790833"/>
    </source>
</evidence>
<evidence type="ECO:0000256" key="3">
    <source>
        <dbReference type="ARBA" id="ARBA00013017"/>
    </source>
</evidence>
<dbReference type="CDD" id="cd03017">
    <property type="entry name" value="PRX_BCP"/>
    <property type="match status" value="1"/>
</dbReference>
<dbReference type="GO" id="GO:0045454">
    <property type="term" value="P:cell redox homeostasis"/>
    <property type="evidence" value="ECO:0007669"/>
    <property type="project" value="TreeGrafter"/>
</dbReference>
<feature type="compositionally biased region" description="Low complexity" evidence="14">
    <location>
        <begin position="9"/>
        <end position="27"/>
    </location>
</feature>
<dbReference type="EC" id="1.11.1.24" evidence="3"/>
<keyword evidence="8" id="KW-0539">Nucleus</keyword>
<dbReference type="Pfam" id="PF00578">
    <property type="entry name" value="AhpC-TSA"/>
    <property type="match status" value="1"/>
</dbReference>
<dbReference type="GO" id="GO:0005737">
    <property type="term" value="C:cytoplasm"/>
    <property type="evidence" value="ECO:0007669"/>
    <property type="project" value="TreeGrafter"/>
</dbReference>
<keyword evidence="5" id="KW-0049">Antioxidant</keyword>
<gene>
    <name evidence="16" type="ORF">KQ657_004990</name>
</gene>
<keyword evidence="9" id="KW-0676">Redox-active center</keyword>
<evidence type="ECO:0000256" key="5">
    <source>
        <dbReference type="ARBA" id="ARBA00022862"/>
    </source>
</evidence>
<dbReference type="GeneID" id="66118364"/>
<evidence type="ECO:0000259" key="15">
    <source>
        <dbReference type="PROSITE" id="PS51352"/>
    </source>
</evidence>
<feature type="compositionally biased region" description="Basic and acidic residues" evidence="14">
    <location>
        <begin position="206"/>
        <end position="227"/>
    </location>
</feature>
<dbReference type="SUPFAM" id="SSF52833">
    <property type="entry name" value="Thioredoxin-like"/>
    <property type="match status" value="1"/>
</dbReference>
<reference evidence="16" key="1">
    <citation type="submission" date="2021-03" db="EMBL/GenBank/DDBJ databases">
        <authorList>
            <person name="Palmer J.M."/>
        </authorList>
    </citation>
    <scope>NUCLEOTIDE SEQUENCE</scope>
    <source>
        <strain evidence="16">ARV_011</strain>
    </source>
</reference>
<evidence type="ECO:0000256" key="4">
    <source>
        <dbReference type="ARBA" id="ARBA00022559"/>
    </source>
</evidence>
<evidence type="ECO:0000313" key="16">
    <source>
        <dbReference type="EMBL" id="KAG7194263.1"/>
    </source>
</evidence>
<dbReference type="InterPro" id="IPR000866">
    <property type="entry name" value="AhpC/TSA"/>
</dbReference>
<dbReference type="AlphaFoldDB" id="A0A9P8AID5"/>
<proteinExistence type="inferred from homology"/>
<dbReference type="OrthoDB" id="338622at2759"/>
<keyword evidence="4" id="KW-0575">Peroxidase</keyword>
<dbReference type="InterPro" id="IPR013766">
    <property type="entry name" value="Thioredoxin_domain"/>
</dbReference>
<comment type="catalytic activity">
    <reaction evidence="12">
        <text>a hydroperoxide + [thioredoxin]-dithiol = an alcohol + [thioredoxin]-disulfide + H2O</text>
        <dbReference type="Rhea" id="RHEA:62620"/>
        <dbReference type="Rhea" id="RHEA-COMP:10698"/>
        <dbReference type="Rhea" id="RHEA-COMP:10700"/>
        <dbReference type="ChEBI" id="CHEBI:15377"/>
        <dbReference type="ChEBI" id="CHEBI:29950"/>
        <dbReference type="ChEBI" id="CHEBI:30879"/>
        <dbReference type="ChEBI" id="CHEBI:35924"/>
        <dbReference type="ChEBI" id="CHEBI:50058"/>
        <dbReference type="EC" id="1.11.1.24"/>
    </reaction>
</comment>
<keyword evidence="6" id="KW-0560">Oxidoreductase</keyword>
<evidence type="ECO:0000256" key="1">
    <source>
        <dbReference type="ARBA" id="ARBA00004123"/>
    </source>
</evidence>
<comment type="subunit">
    <text evidence="2">Monomer.</text>
</comment>
<keyword evidence="17" id="KW-1185">Reference proteome</keyword>
<dbReference type="InterPro" id="IPR036249">
    <property type="entry name" value="Thioredoxin-like_sf"/>
</dbReference>
<evidence type="ECO:0000256" key="10">
    <source>
        <dbReference type="ARBA" id="ARBA00032824"/>
    </source>
</evidence>
<organism evidence="16 17">
    <name type="scientific">Scheffersomyces spartinae</name>
    <dbReference type="NCBI Taxonomy" id="45513"/>
    <lineage>
        <taxon>Eukaryota</taxon>
        <taxon>Fungi</taxon>
        <taxon>Dikarya</taxon>
        <taxon>Ascomycota</taxon>
        <taxon>Saccharomycotina</taxon>
        <taxon>Pichiomycetes</taxon>
        <taxon>Debaryomycetaceae</taxon>
        <taxon>Scheffersomyces</taxon>
    </lineage>
</organism>
<evidence type="ECO:0000256" key="13">
    <source>
        <dbReference type="ARBA" id="ARBA00077538"/>
    </source>
</evidence>
<protein>
    <recommendedName>
        <fullName evidence="3">thioredoxin-dependent peroxiredoxin</fullName>
        <ecNumber evidence="3">1.11.1.24</ecNumber>
    </recommendedName>
    <alternativeName>
        <fullName evidence="13">Nuclear thiol peroxidase</fullName>
    </alternativeName>
    <alternativeName>
        <fullName evidence="10">Thioredoxin peroxidase</fullName>
    </alternativeName>
</protein>
<dbReference type="PROSITE" id="PS51352">
    <property type="entry name" value="THIOREDOXIN_2"/>
    <property type="match status" value="1"/>
</dbReference>
<accession>A0A9P8AID5</accession>
<dbReference type="RefSeq" id="XP_043049810.1">
    <property type="nucleotide sequence ID" value="XM_043195637.1"/>
</dbReference>
<dbReference type="PANTHER" id="PTHR42801:SF23">
    <property type="entry name" value="PEROXIREDOXIN DOT5"/>
    <property type="match status" value="1"/>
</dbReference>
<evidence type="ECO:0000256" key="8">
    <source>
        <dbReference type="ARBA" id="ARBA00023242"/>
    </source>
</evidence>
<comment type="similarity">
    <text evidence="11">Belongs to the peroxiredoxin family. BCP/PrxQ subfamily.</text>
</comment>
<dbReference type="GO" id="GO:0005634">
    <property type="term" value="C:nucleus"/>
    <property type="evidence" value="ECO:0007669"/>
    <property type="project" value="UniProtKB-SubCell"/>
</dbReference>
<dbReference type="FunFam" id="3.40.30.10:FF:000157">
    <property type="entry name" value="DOT5p Nuclear thiol peroxidase"/>
    <property type="match status" value="1"/>
</dbReference>
<evidence type="ECO:0000256" key="12">
    <source>
        <dbReference type="ARBA" id="ARBA00049091"/>
    </source>
</evidence>
<feature type="region of interest" description="Disordered" evidence="14">
    <location>
        <begin position="1"/>
        <end position="54"/>
    </location>
</feature>
<evidence type="ECO:0000256" key="9">
    <source>
        <dbReference type="ARBA" id="ARBA00023284"/>
    </source>
</evidence>
<dbReference type="GO" id="GO:0008379">
    <property type="term" value="F:thioredoxin peroxidase activity"/>
    <property type="evidence" value="ECO:0007669"/>
    <property type="project" value="TreeGrafter"/>
</dbReference>